<proteinExistence type="predicted"/>
<dbReference type="EMBL" id="BQNB010015227">
    <property type="protein sequence ID" value="GJT37487.1"/>
    <property type="molecule type" value="Genomic_DNA"/>
</dbReference>
<reference evidence="2" key="1">
    <citation type="journal article" date="2022" name="Int. J. Mol. Sci.">
        <title>Draft Genome of Tanacetum Coccineum: Genomic Comparison of Closely Related Tanacetum-Family Plants.</title>
        <authorList>
            <person name="Yamashiro T."/>
            <person name="Shiraishi A."/>
            <person name="Nakayama K."/>
            <person name="Satake H."/>
        </authorList>
    </citation>
    <scope>NUCLEOTIDE SEQUENCE</scope>
</reference>
<evidence type="ECO:0000313" key="3">
    <source>
        <dbReference type="Proteomes" id="UP001151760"/>
    </source>
</evidence>
<dbReference type="InterPro" id="IPR011009">
    <property type="entry name" value="Kinase-like_dom_sf"/>
</dbReference>
<accession>A0ABQ5DGM5</accession>
<dbReference type="PROSITE" id="PS50011">
    <property type="entry name" value="PROTEIN_KINASE_DOM"/>
    <property type="match status" value="1"/>
</dbReference>
<dbReference type="PANTHER" id="PTHR45631:SF143">
    <property type="entry name" value="LEUCINE-RICH REPEAT PROTEIN KINASE"/>
    <property type="match status" value="1"/>
</dbReference>
<evidence type="ECO:0000259" key="1">
    <source>
        <dbReference type="PROSITE" id="PS50011"/>
    </source>
</evidence>
<protein>
    <submittedName>
        <fullName evidence="2">Ras-related protein RabF1</fullName>
    </submittedName>
</protein>
<dbReference type="PROSITE" id="PS00108">
    <property type="entry name" value="PROTEIN_KINASE_ST"/>
    <property type="match status" value="1"/>
</dbReference>
<keyword evidence="3" id="KW-1185">Reference proteome</keyword>
<organism evidence="2 3">
    <name type="scientific">Tanacetum coccineum</name>
    <dbReference type="NCBI Taxonomy" id="301880"/>
    <lineage>
        <taxon>Eukaryota</taxon>
        <taxon>Viridiplantae</taxon>
        <taxon>Streptophyta</taxon>
        <taxon>Embryophyta</taxon>
        <taxon>Tracheophyta</taxon>
        <taxon>Spermatophyta</taxon>
        <taxon>Magnoliopsida</taxon>
        <taxon>eudicotyledons</taxon>
        <taxon>Gunneridae</taxon>
        <taxon>Pentapetalae</taxon>
        <taxon>asterids</taxon>
        <taxon>campanulids</taxon>
        <taxon>Asterales</taxon>
        <taxon>Asteraceae</taxon>
        <taxon>Asteroideae</taxon>
        <taxon>Anthemideae</taxon>
        <taxon>Anthemidinae</taxon>
        <taxon>Tanacetum</taxon>
    </lineage>
</organism>
<dbReference type="Gene3D" id="3.40.50.300">
    <property type="entry name" value="P-loop containing nucleotide triphosphate hydrolases"/>
    <property type="match status" value="1"/>
</dbReference>
<dbReference type="SUPFAM" id="SSF56112">
    <property type="entry name" value="Protein kinase-like (PK-like)"/>
    <property type="match status" value="1"/>
</dbReference>
<dbReference type="SUPFAM" id="SSF52540">
    <property type="entry name" value="P-loop containing nucleoside triphosphate hydrolases"/>
    <property type="match status" value="1"/>
</dbReference>
<dbReference type="Gene3D" id="1.10.510.10">
    <property type="entry name" value="Transferase(Phosphotransferase) domain 1"/>
    <property type="match status" value="1"/>
</dbReference>
<dbReference type="SMART" id="SM00175">
    <property type="entry name" value="RAB"/>
    <property type="match status" value="1"/>
</dbReference>
<dbReference type="InterPro" id="IPR008271">
    <property type="entry name" value="Ser/Thr_kinase_AS"/>
</dbReference>
<dbReference type="Proteomes" id="UP001151760">
    <property type="component" value="Unassembled WGS sequence"/>
</dbReference>
<comment type="caution">
    <text evidence="2">The sequence shown here is derived from an EMBL/GenBank/DDBJ whole genome shotgun (WGS) entry which is preliminary data.</text>
</comment>
<feature type="domain" description="Protein kinase" evidence="1">
    <location>
        <begin position="1"/>
        <end position="226"/>
    </location>
</feature>
<dbReference type="InterPro" id="IPR001806">
    <property type="entry name" value="Small_GTPase"/>
</dbReference>
<dbReference type="PANTHER" id="PTHR45631">
    <property type="entry name" value="OS07G0107800 PROTEIN-RELATED"/>
    <property type="match status" value="1"/>
</dbReference>
<evidence type="ECO:0000313" key="2">
    <source>
        <dbReference type="EMBL" id="GJT37487.1"/>
    </source>
</evidence>
<dbReference type="InterPro" id="IPR000719">
    <property type="entry name" value="Prot_kinase_dom"/>
</dbReference>
<sequence length="226" mass="24693">MNQMVFTSLGGMVVATVNDGSRWRFLGCHLYMVTVMVYEGFDENEVINMEVGWFDKQENSSGAIGAWMLADAANVHGLVGDVLAQIVQDSASAAALVIAYAALASLYYRCAAVGVIVYDTTNPDSFHKAQKWVKELQKHGSPDIVLVLVGNKGRSSIKKGGVSSKLEYLHHGCKPAIIYRDVKSANILLNENLEAKIADFGLSEGLRADQRQKELAKELMARTLLI</sequence>
<dbReference type="InterPro" id="IPR027417">
    <property type="entry name" value="P-loop_NTPase"/>
</dbReference>
<dbReference type="Pfam" id="PF00071">
    <property type="entry name" value="Ras"/>
    <property type="match status" value="1"/>
</dbReference>
<gene>
    <name evidence="2" type="ORF">Tco_0937352</name>
</gene>
<name>A0ABQ5DGM5_9ASTR</name>
<dbReference type="PROSITE" id="PS51419">
    <property type="entry name" value="RAB"/>
    <property type="match status" value="1"/>
</dbReference>
<dbReference type="Pfam" id="PF00069">
    <property type="entry name" value="Pkinase"/>
    <property type="match status" value="1"/>
</dbReference>
<reference evidence="2" key="2">
    <citation type="submission" date="2022-01" db="EMBL/GenBank/DDBJ databases">
        <authorList>
            <person name="Yamashiro T."/>
            <person name="Shiraishi A."/>
            <person name="Satake H."/>
            <person name="Nakayama K."/>
        </authorList>
    </citation>
    <scope>NUCLEOTIDE SEQUENCE</scope>
</reference>